<dbReference type="SMART" id="SM00358">
    <property type="entry name" value="DSRM"/>
    <property type="match status" value="3"/>
</dbReference>
<evidence type="ECO:0000259" key="4">
    <source>
        <dbReference type="PROSITE" id="PS50137"/>
    </source>
</evidence>
<dbReference type="GO" id="GO:0005634">
    <property type="term" value="C:nucleus"/>
    <property type="evidence" value="ECO:0007669"/>
    <property type="project" value="TreeGrafter"/>
</dbReference>
<dbReference type="GO" id="GO:0030422">
    <property type="term" value="P:siRNA processing"/>
    <property type="evidence" value="ECO:0007669"/>
    <property type="project" value="TreeGrafter"/>
</dbReference>
<accession>A0AAN9VAC4</accession>
<dbReference type="InterPro" id="IPR051247">
    <property type="entry name" value="RLC_Component"/>
</dbReference>
<dbReference type="GO" id="GO:0070920">
    <property type="term" value="P:regulation of regulatory ncRNA processing"/>
    <property type="evidence" value="ECO:0007669"/>
    <property type="project" value="TreeGrafter"/>
</dbReference>
<dbReference type="EMBL" id="JAZDUA010000539">
    <property type="protein sequence ID" value="KAK7791414.1"/>
    <property type="molecule type" value="Genomic_DNA"/>
</dbReference>
<keyword evidence="6" id="KW-1185">Reference proteome</keyword>
<evidence type="ECO:0000313" key="6">
    <source>
        <dbReference type="Proteomes" id="UP001378592"/>
    </source>
</evidence>
<dbReference type="CDD" id="cd19862">
    <property type="entry name" value="DSRM_PRKRA-like_rpt1"/>
    <property type="match status" value="2"/>
</dbReference>
<gene>
    <name evidence="5" type="ORF">R5R35_010535</name>
</gene>
<name>A0AAN9VAC4_9ORTH</name>
<dbReference type="GO" id="GO:0070578">
    <property type="term" value="C:RISC-loading complex"/>
    <property type="evidence" value="ECO:0007669"/>
    <property type="project" value="TreeGrafter"/>
</dbReference>
<feature type="compositionally biased region" description="Basic and acidic residues" evidence="3">
    <location>
        <begin position="441"/>
        <end position="452"/>
    </location>
</feature>
<dbReference type="SUPFAM" id="SSF54768">
    <property type="entry name" value="dsRNA-binding domain-like"/>
    <property type="match status" value="3"/>
</dbReference>
<keyword evidence="1 2" id="KW-0694">RNA-binding</keyword>
<dbReference type="PANTHER" id="PTHR46205">
    <property type="entry name" value="LOQUACIOUS, ISOFORM B"/>
    <property type="match status" value="1"/>
</dbReference>
<dbReference type="PANTHER" id="PTHR46205:SF3">
    <property type="entry name" value="LOQUACIOUS, ISOFORM B"/>
    <property type="match status" value="1"/>
</dbReference>
<evidence type="ECO:0000256" key="3">
    <source>
        <dbReference type="SAM" id="MobiDB-lite"/>
    </source>
</evidence>
<organism evidence="5 6">
    <name type="scientific">Gryllus longicercus</name>
    <dbReference type="NCBI Taxonomy" id="2509291"/>
    <lineage>
        <taxon>Eukaryota</taxon>
        <taxon>Metazoa</taxon>
        <taxon>Ecdysozoa</taxon>
        <taxon>Arthropoda</taxon>
        <taxon>Hexapoda</taxon>
        <taxon>Insecta</taxon>
        <taxon>Pterygota</taxon>
        <taxon>Neoptera</taxon>
        <taxon>Polyneoptera</taxon>
        <taxon>Orthoptera</taxon>
        <taxon>Ensifera</taxon>
        <taxon>Gryllidea</taxon>
        <taxon>Grylloidea</taxon>
        <taxon>Gryllidae</taxon>
        <taxon>Gryllinae</taxon>
        <taxon>Gryllus</taxon>
    </lineage>
</organism>
<comment type="caution">
    <text evidence="5">The sequence shown here is derived from an EMBL/GenBank/DDBJ whole genome shotgun (WGS) entry which is preliminary data.</text>
</comment>
<feature type="domain" description="DRBM" evidence="4">
    <location>
        <begin position="155"/>
        <end position="222"/>
    </location>
</feature>
<evidence type="ECO:0000256" key="2">
    <source>
        <dbReference type="PROSITE-ProRule" id="PRU00266"/>
    </source>
</evidence>
<dbReference type="InterPro" id="IPR014720">
    <property type="entry name" value="dsRBD_dom"/>
</dbReference>
<sequence>MGSKTPVTILQELMTQMGTTPRYDLLYDGTGSQNPVFTYRVYAKNVSATGSGRTKKEAKHEAALAALKCFSLHKIQDSHPSEEPAETVTSHEYKMEKNAIGEHHKLCATITTKCDIPIPGKKMVEEKEAQMEKIRSFVSLFNKKKEIENNVGIKTPVTILQELMIKMGTVPKYDLEYDGTGSHIPVFTYRVHANNVSATGSGRTKKEAKHVAALAALECMSLNQTEDSQPPQKPAERLTSLEYKIQENAIGEHDCATNYNPMLEKELVEEKDPRLEKIFHFVSSVNKKKEIENKTLPKSPVTILQELMVQMGTVPKYDLEYDGTGSHNPVFKYRVYAKNVSATGSGRTKKEAKCEAAFAVLECLRLNQIGDSQPPQEPAGTSAAFMQTSGWSGAGLSMGPSEAPYEADDILSAPHPVLVTDSLMRSAARMRTPGWSSESLRMGRSDALHEAENTPSSIQEAGGITSASHPALVKDSLLQ</sequence>
<dbReference type="PROSITE" id="PS50137">
    <property type="entry name" value="DS_RBD"/>
    <property type="match status" value="3"/>
</dbReference>
<feature type="domain" description="DRBM" evidence="4">
    <location>
        <begin position="299"/>
        <end position="366"/>
    </location>
</feature>
<evidence type="ECO:0000313" key="5">
    <source>
        <dbReference type="EMBL" id="KAK7791414.1"/>
    </source>
</evidence>
<protein>
    <recommendedName>
        <fullName evidence="4">DRBM domain-containing protein</fullName>
    </recommendedName>
</protein>
<dbReference type="GO" id="GO:0005737">
    <property type="term" value="C:cytoplasm"/>
    <property type="evidence" value="ECO:0007669"/>
    <property type="project" value="TreeGrafter"/>
</dbReference>
<dbReference type="GO" id="GO:0016442">
    <property type="term" value="C:RISC complex"/>
    <property type="evidence" value="ECO:0007669"/>
    <property type="project" value="TreeGrafter"/>
</dbReference>
<dbReference type="Gene3D" id="3.30.160.20">
    <property type="match status" value="3"/>
</dbReference>
<feature type="domain" description="DRBM" evidence="4">
    <location>
        <begin position="5"/>
        <end position="72"/>
    </location>
</feature>
<dbReference type="Pfam" id="PF00035">
    <property type="entry name" value="dsrm"/>
    <property type="match status" value="3"/>
</dbReference>
<proteinExistence type="predicted"/>
<dbReference type="Proteomes" id="UP001378592">
    <property type="component" value="Unassembled WGS sequence"/>
</dbReference>
<dbReference type="AlphaFoldDB" id="A0AAN9VAC4"/>
<reference evidence="5 6" key="1">
    <citation type="submission" date="2024-03" db="EMBL/GenBank/DDBJ databases">
        <title>The genome assembly and annotation of the cricket Gryllus longicercus Weissman &amp; Gray.</title>
        <authorList>
            <person name="Szrajer S."/>
            <person name="Gray D."/>
            <person name="Ylla G."/>
        </authorList>
    </citation>
    <scope>NUCLEOTIDE SEQUENCE [LARGE SCALE GENOMIC DNA]</scope>
    <source>
        <strain evidence="5">DAG 2021-001</strain>
        <tissue evidence="5">Whole body minus gut</tissue>
    </source>
</reference>
<feature type="region of interest" description="Disordered" evidence="3">
    <location>
        <begin position="430"/>
        <end position="479"/>
    </location>
</feature>
<dbReference type="GO" id="GO:0003725">
    <property type="term" value="F:double-stranded RNA binding"/>
    <property type="evidence" value="ECO:0007669"/>
    <property type="project" value="TreeGrafter"/>
</dbReference>
<dbReference type="GO" id="GO:0035197">
    <property type="term" value="F:siRNA binding"/>
    <property type="evidence" value="ECO:0007669"/>
    <property type="project" value="TreeGrafter"/>
</dbReference>
<evidence type="ECO:0000256" key="1">
    <source>
        <dbReference type="ARBA" id="ARBA00022884"/>
    </source>
</evidence>